<comment type="caution">
    <text evidence="1">The sequence shown here is derived from an EMBL/GenBank/DDBJ whole genome shotgun (WGS) entry which is preliminary data.</text>
</comment>
<reference evidence="1" key="1">
    <citation type="submission" date="2023-03" db="EMBL/GenBank/DDBJ databases">
        <title>Complete genome of Cladonia borealis.</title>
        <authorList>
            <person name="Park H."/>
        </authorList>
    </citation>
    <scope>NUCLEOTIDE SEQUENCE</scope>
    <source>
        <strain evidence="1">ANT050790</strain>
    </source>
</reference>
<dbReference type="Pfam" id="PF13344">
    <property type="entry name" value="Hydrolase_6"/>
    <property type="match status" value="1"/>
</dbReference>
<dbReference type="InterPro" id="IPR036412">
    <property type="entry name" value="HAD-like_sf"/>
</dbReference>
<dbReference type="EMBL" id="JAFEKC020000017">
    <property type="protein sequence ID" value="KAK0509945.1"/>
    <property type="molecule type" value="Genomic_DNA"/>
</dbReference>
<dbReference type="SUPFAM" id="SSF56784">
    <property type="entry name" value="HAD-like"/>
    <property type="match status" value="1"/>
</dbReference>
<dbReference type="InterPro" id="IPR006353">
    <property type="entry name" value="HAD-SF_hydro_IIA_CECR5"/>
</dbReference>
<dbReference type="FunFam" id="3.40.50.1000:FF:000069">
    <property type="entry name" value="HAD-superfamily subfamily IIA hydrolase"/>
    <property type="match status" value="1"/>
</dbReference>
<dbReference type="NCBIfam" id="TIGR01456">
    <property type="entry name" value="CECR5"/>
    <property type="match status" value="1"/>
</dbReference>
<accession>A0AA39QXM3</accession>
<dbReference type="InterPro" id="IPR050324">
    <property type="entry name" value="CDP-alcohol_PTase-I"/>
</dbReference>
<dbReference type="GO" id="GO:0005739">
    <property type="term" value="C:mitochondrion"/>
    <property type="evidence" value="ECO:0007669"/>
    <property type="project" value="TreeGrafter"/>
</dbReference>
<dbReference type="Proteomes" id="UP001166286">
    <property type="component" value="Unassembled WGS sequence"/>
</dbReference>
<gene>
    <name evidence="1" type="ORF">JMJ35_007339</name>
</gene>
<dbReference type="NCBIfam" id="TIGR01460">
    <property type="entry name" value="HAD-SF-IIA"/>
    <property type="match status" value="1"/>
</dbReference>
<sequence>MATLIWGTRPRSLAAAVGQVPKLLQASVPRQWQHNLQTSAQVLPKVSDFAFAFDIDGVLLRSSNPLPRARKALSYLQEQRIPFILLTNGGGKSEKERVQEISDHLEVPLDVSMFVQAHTPFAELVGEYKDKCILVVGGEGDKCRKVAENYGFANVLTPADLITAFPNLWPFGSFQNYKPYARALSNSTLSPRSYTPNLTPPPLKIDAIFIFHDPRDWALDTQLLLDLLLSSSGHLGSLSPKNGNPSLPNNGYQQDSQPPLYFSNPDLLWAAAYHLPRLGQGGFREAFEGVWKAVTGNAKLEKKMFGKPHQETFAFAEKRLARHRHALLGAGRSRIGTEGLKRVYMVGDNPESDIQGANEFKSPAGSQWRSILVRSGVFDEGKEPVHRPDVVVGDVWDAVEWGLEREGWK</sequence>
<dbReference type="Gene3D" id="3.40.50.1000">
    <property type="entry name" value="HAD superfamily/HAD-like"/>
    <property type="match status" value="2"/>
</dbReference>
<proteinExistence type="predicted"/>
<dbReference type="Pfam" id="PF13242">
    <property type="entry name" value="Hydrolase_like"/>
    <property type="match status" value="1"/>
</dbReference>
<protein>
    <recommendedName>
        <fullName evidence="3">HAD-superfamily hydrolase</fullName>
    </recommendedName>
</protein>
<name>A0AA39QXM3_9LECA</name>
<dbReference type="PANTHER" id="PTHR14269">
    <property type="entry name" value="CDP-DIACYLGLYCEROL--GLYCEROL-3-PHOSPHATE 3-PHOSPHATIDYLTRANSFERASE-RELATED"/>
    <property type="match status" value="1"/>
</dbReference>
<dbReference type="PANTHER" id="PTHR14269:SF57">
    <property type="entry name" value="SUPERFAMILY HYDROLASE, PUTATIVE (AFU_ORTHOLOGUE AFUA_2G02580)-RELATED"/>
    <property type="match status" value="1"/>
</dbReference>
<dbReference type="InterPro" id="IPR023214">
    <property type="entry name" value="HAD_sf"/>
</dbReference>
<dbReference type="InterPro" id="IPR006357">
    <property type="entry name" value="HAD-SF_hydro_IIA"/>
</dbReference>
<evidence type="ECO:0000313" key="1">
    <source>
        <dbReference type="EMBL" id="KAK0509945.1"/>
    </source>
</evidence>
<evidence type="ECO:0000313" key="2">
    <source>
        <dbReference type="Proteomes" id="UP001166286"/>
    </source>
</evidence>
<organism evidence="1 2">
    <name type="scientific">Cladonia borealis</name>
    <dbReference type="NCBI Taxonomy" id="184061"/>
    <lineage>
        <taxon>Eukaryota</taxon>
        <taxon>Fungi</taxon>
        <taxon>Dikarya</taxon>
        <taxon>Ascomycota</taxon>
        <taxon>Pezizomycotina</taxon>
        <taxon>Lecanoromycetes</taxon>
        <taxon>OSLEUM clade</taxon>
        <taxon>Lecanoromycetidae</taxon>
        <taxon>Lecanorales</taxon>
        <taxon>Lecanorineae</taxon>
        <taxon>Cladoniaceae</taxon>
        <taxon>Cladonia</taxon>
    </lineage>
</organism>
<dbReference type="GO" id="GO:0046474">
    <property type="term" value="P:glycerophospholipid biosynthetic process"/>
    <property type="evidence" value="ECO:0007669"/>
    <property type="project" value="TreeGrafter"/>
</dbReference>
<evidence type="ECO:0008006" key="3">
    <source>
        <dbReference type="Google" id="ProtNLM"/>
    </source>
</evidence>
<dbReference type="AlphaFoldDB" id="A0AA39QXM3"/>
<keyword evidence="2" id="KW-1185">Reference proteome</keyword>